<dbReference type="GO" id="GO:0019706">
    <property type="term" value="F:protein-cysteine S-palmitoyltransferase activity"/>
    <property type="evidence" value="ECO:0007669"/>
    <property type="project" value="UniProtKB-EC"/>
</dbReference>
<feature type="domain" description="ACB" evidence="12">
    <location>
        <begin position="1"/>
        <end position="80"/>
    </location>
</feature>
<dbReference type="InterPro" id="IPR039859">
    <property type="entry name" value="PFA4/ZDH16/20/ERF2-like"/>
</dbReference>
<evidence type="ECO:0000256" key="1">
    <source>
        <dbReference type="ARBA" id="ARBA00004141"/>
    </source>
</evidence>
<keyword evidence="4 10" id="KW-1133">Transmembrane helix</keyword>
<evidence type="ECO:0000256" key="9">
    <source>
        <dbReference type="ARBA" id="ARBA00048048"/>
    </source>
</evidence>
<evidence type="ECO:0000256" key="3">
    <source>
        <dbReference type="ARBA" id="ARBA00022692"/>
    </source>
</evidence>
<dbReference type="PROSITE" id="PS51228">
    <property type="entry name" value="ACB_2"/>
    <property type="match status" value="1"/>
</dbReference>
<comment type="catalytic activity">
    <reaction evidence="9 10">
        <text>L-cysteinyl-[protein] + hexadecanoyl-CoA = S-hexadecanoyl-L-cysteinyl-[protein] + CoA</text>
        <dbReference type="Rhea" id="RHEA:36683"/>
        <dbReference type="Rhea" id="RHEA-COMP:10131"/>
        <dbReference type="Rhea" id="RHEA-COMP:11032"/>
        <dbReference type="ChEBI" id="CHEBI:29950"/>
        <dbReference type="ChEBI" id="CHEBI:57287"/>
        <dbReference type="ChEBI" id="CHEBI:57379"/>
        <dbReference type="ChEBI" id="CHEBI:74151"/>
        <dbReference type="EC" id="2.3.1.225"/>
    </reaction>
</comment>
<reference evidence="13" key="1">
    <citation type="journal article" date="2020" name="Front. Microbiol.">
        <title>Phenotypic and Genetic Characterization of the Cheese Ripening Yeast Geotrichum candidum.</title>
        <authorList>
            <person name="Perkins V."/>
            <person name="Vignola S."/>
            <person name="Lessard M.H."/>
            <person name="Plante P.L."/>
            <person name="Corbeil J."/>
            <person name="Dugat-Bony E."/>
            <person name="Frenette M."/>
            <person name="Labrie S."/>
        </authorList>
    </citation>
    <scope>NUCLEOTIDE SEQUENCE</scope>
    <source>
        <strain evidence="13">LMA-70</strain>
    </source>
</reference>
<dbReference type="InterPro" id="IPR001594">
    <property type="entry name" value="Palmitoyltrfase_DHHC"/>
</dbReference>
<evidence type="ECO:0000256" key="7">
    <source>
        <dbReference type="ARBA" id="ARBA00023288"/>
    </source>
</evidence>
<feature type="compositionally biased region" description="Acidic residues" evidence="11">
    <location>
        <begin position="461"/>
        <end position="470"/>
    </location>
</feature>
<feature type="compositionally biased region" description="Polar residues" evidence="11">
    <location>
        <begin position="436"/>
        <end position="456"/>
    </location>
</feature>
<sequence length="488" mass="55954">MSEFQYYFDRINRIPLQHTSDDFVHLSALYHQAILGDNVAPKPPVYDAVGCERWTQWTNLKGMTKDEAMDGPRQLPSIYTSPFLTITTLTMAPSIVRQLSNICQLLCCSFFSLFPRLLVTFLTTWGFYSLVGISVTAYSCVPRFLFIATAGIFYVLSTVAYFQTVRVGGGSPIDLPGFHIRASDPIDAQLPPNVDLNVTAKENGKMRFCNKCQCWKPDRTHHCSTCHRCILRMDHHCPWFATCIGYRNHKFFLLFLIYVTGLCFVCFLASSYAVYDCLYRPKSFIIVPLNWVALFIVSAVMGLAVGVFASYSVYLSLCNKTVLENLETIRYKTSLPTEAFRYREAPSSKSLGNIFDLGWRENLRQVMGERYWQWPLPLTFRERGGSASSRDGTSFPINREIYEMAQNLASTENELLQQQYNYRHNQRMQMRGESPQPGSQYRNNNSSFQGPTQYQRSPDQSSDDFYDDDLGYYNNPKQVESIPLTRGL</sequence>
<gene>
    <name evidence="13" type="ORF">DV451_002959</name>
</gene>
<evidence type="ECO:0000256" key="6">
    <source>
        <dbReference type="ARBA" id="ARBA00023139"/>
    </source>
</evidence>
<dbReference type="PROSITE" id="PS50216">
    <property type="entry name" value="DHHC"/>
    <property type="match status" value="1"/>
</dbReference>
<dbReference type="Pfam" id="PF01529">
    <property type="entry name" value="DHHC"/>
    <property type="match status" value="1"/>
</dbReference>
<dbReference type="InterPro" id="IPR014352">
    <property type="entry name" value="FERM/acyl-CoA-bd_prot_sf"/>
</dbReference>
<comment type="subcellular location">
    <subcellularLocation>
        <location evidence="1">Membrane</location>
        <topology evidence="1">Multi-pass membrane protein</topology>
    </subcellularLocation>
</comment>
<evidence type="ECO:0000256" key="8">
    <source>
        <dbReference type="ARBA" id="ARBA00023315"/>
    </source>
</evidence>
<organism evidence="13 14">
    <name type="scientific">Geotrichum candidum</name>
    <name type="common">Oospora lactis</name>
    <name type="synonym">Dipodascus geotrichum</name>
    <dbReference type="NCBI Taxonomy" id="1173061"/>
    <lineage>
        <taxon>Eukaryota</taxon>
        <taxon>Fungi</taxon>
        <taxon>Dikarya</taxon>
        <taxon>Ascomycota</taxon>
        <taxon>Saccharomycotina</taxon>
        <taxon>Dipodascomycetes</taxon>
        <taxon>Dipodascales</taxon>
        <taxon>Dipodascaceae</taxon>
        <taxon>Geotrichum</taxon>
    </lineage>
</organism>
<dbReference type="Pfam" id="PF00887">
    <property type="entry name" value="ACBP"/>
    <property type="match status" value="1"/>
</dbReference>
<keyword evidence="8 10" id="KW-0012">Acyltransferase</keyword>
<dbReference type="AlphaFoldDB" id="A0A9P5G5A7"/>
<name>A0A9P5G5A7_GEOCN</name>
<feature type="transmembrane region" description="Helical" evidence="10">
    <location>
        <begin position="117"/>
        <end position="138"/>
    </location>
</feature>
<dbReference type="SUPFAM" id="SSF47027">
    <property type="entry name" value="Acyl-CoA binding protein"/>
    <property type="match status" value="1"/>
</dbReference>
<comment type="caution">
    <text evidence="13">The sequence shown here is derived from an EMBL/GenBank/DDBJ whole genome shotgun (WGS) entry which is preliminary data.</text>
</comment>
<comment type="domain">
    <text evidence="10">The DHHC domain is required for palmitoyltransferase activity.</text>
</comment>
<keyword evidence="5 10" id="KW-0472">Membrane</keyword>
<evidence type="ECO:0000256" key="2">
    <source>
        <dbReference type="ARBA" id="ARBA00022679"/>
    </source>
</evidence>
<evidence type="ECO:0000256" key="5">
    <source>
        <dbReference type="ARBA" id="ARBA00023136"/>
    </source>
</evidence>
<protein>
    <recommendedName>
        <fullName evidence="10">Palmitoyltransferase</fullName>
        <ecNumber evidence="10">2.3.1.225</ecNumber>
    </recommendedName>
</protein>
<keyword evidence="2 10" id="KW-0808">Transferase</keyword>
<keyword evidence="6" id="KW-0564">Palmitate</keyword>
<proteinExistence type="inferred from homology"/>
<evidence type="ECO:0000313" key="14">
    <source>
        <dbReference type="Proteomes" id="UP000750522"/>
    </source>
</evidence>
<dbReference type="Gene3D" id="1.20.80.10">
    <property type="match status" value="1"/>
</dbReference>
<dbReference type="EC" id="2.3.1.225" evidence="10"/>
<feature type="transmembrane region" description="Helical" evidence="10">
    <location>
        <begin position="292"/>
        <end position="314"/>
    </location>
</feature>
<evidence type="ECO:0000313" key="13">
    <source>
        <dbReference type="EMBL" id="KAF5099426.1"/>
    </source>
</evidence>
<dbReference type="GO" id="GO:0000062">
    <property type="term" value="F:fatty-acyl-CoA binding"/>
    <property type="evidence" value="ECO:0007669"/>
    <property type="project" value="InterPro"/>
</dbReference>
<evidence type="ECO:0000256" key="4">
    <source>
        <dbReference type="ARBA" id="ARBA00022989"/>
    </source>
</evidence>
<feature type="region of interest" description="Disordered" evidence="11">
    <location>
        <begin position="427"/>
        <end position="488"/>
    </location>
</feature>
<feature type="transmembrane region" description="Helical" evidence="10">
    <location>
        <begin position="251"/>
        <end position="272"/>
    </location>
</feature>
<keyword evidence="7" id="KW-0449">Lipoprotein</keyword>
<dbReference type="InterPro" id="IPR035984">
    <property type="entry name" value="Acyl-CoA-binding_sf"/>
</dbReference>
<dbReference type="EMBL" id="QQZK01000059">
    <property type="protein sequence ID" value="KAF5099426.1"/>
    <property type="molecule type" value="Genomic_DNA"/>
</dbReference>
<reference evidence="13" key="2">
    <citation type="submission" date="2020-01" db="EMBL/GenBank/DDBJ databases">
        <authorList>
            <person name="Perkins V."/>
            <person name="Lessard M.-H."/>
            <person name="Dugat-Bony E."/>
            <person name="Frenette M."/>
            <person name="Labrie S."/>
        </authorList>
    </citation>
    <scope>NUCLEOTIDE SEQUENCE</scope>
    <source>
        <strain evidence="13">LMA-70</strain>
    </source>
</reference>
<evidence type="ECO:0000256" key="11">
    <source>
        <dbReference type="SAM" id="MobiDB-lite"/>
    </source>
</evidence>
<evidence type="ECO:0000259" key="12">
    <source>
        <dbReference type="PROSITE" id="PS51228"/>
    </source>
</evidence>
<evidence type="ECO:0000256" key="10">
    <source>
        <dbReference type="RuleBase" id="RU079119"/>
    </source>
</evidence>
<accession>A0A9P5G5A7</accession>
<comment type="similarity">
    <text evidence="10">Belongs to the DHHC palmitoyltransferase family.</text>
</comment>
<dbReference type="Proteomes" id="UP000750522">
    <property type="component" value="Unassembled WGS sequence"/>
</dbReference>
<dbReference type="PANTHER" id="PTHR12246">
    <property type="entry name" value="PALMITOYLTRANSFERASE ZDHHC16"/>
    <property type="match status" value="1"/>
</dbReference>
<dbReference type="GO" id="GO:0016020">
    <property type="term" value="C:membrane"/>
    <property type="evidence" value="ECO:0007669"/>
    <property type="project" value="UniProtKB-SubCell"/>
</dbReference>
<dbReference type="InterPro" id="IPR000582">
    <property type="entry name" value="Acyl-CoA-binding_protein"/>
</dbReference>
<feature type="transmembrane region" description="Helical" evidence="10">
    <location>
        <begin position="144"/>
        <end position="162"/>
    </location>
</feature>
<keyword evidence="3 10" id="KW-0812">Transmembrane</keyword>